<dbReference type="EnsemblMetazoa" id="PPA40835.1">
    <property type="protein sequence ID" value="PPA40835.1"/>
    <property type="gene ID" value="WBGene00279204"/>
</dbReference>
<keyword evidence="1" id="KW-0805">Transcription regulation</keyword>
<dbReference type="GO" id="GO:0003700">
    <property type="term" value="F:DNA-binding transcription factor activity"/>
    <property type="evidence" value="ECO:0000318"/>
    <property type="project" value="GO_Central"/>
</dbReference>
<dbReference type="PANTHER" id="PTHR46011">
    <property type="entry name" value="NUCLEAR HORMONE RECEPTOR FAMILY MEMBER NHR-86-RELATED"/>
    <property type="match status" value="1"/>
</dbReference>
<dbReference type="Pfam" id="PF00104">
    <property type="entry name" value="Hormone_recep"/>
    <property type="match status" value="1"/>
</dbReference>
<reference evidence="5" key="1">
    <citation type="journal article" date="2008" name="Nat. Genet.">
        <title>The Pristionchus pacificus genome provides a unique perspective on nematode lifestyle and parasitism.</title>
        <authorList>
            <person name="Dieterich C."/>
            <person name="Clifton S.W."/>
            <person name="Schuster L.N."/>
            <person name="Chinwalla A."/>
            <person name="Delehaunty K."/>
            <person name="Dinkelacker I."/>
            <person name="Fulton L."/>
            <person name="Fulton R."/>
            <person name="Godfrey J."/>
            <person name="Minx P."/>
            <person name="Mitreva M."/>
            <person name="Roeseler W."/>
            <person name="Tian H."/>
            <person name="Witte H."/>
            <person name="Yang S.P."/>
            <person name="Wilson R.K."/>
            <person name="Sommer R.J."/>
        </authorList>
    </citation>
    <scope>NUCLEOTIDE SEQUENCE [LARGE SCALE GENOMIC DNA]</scope>
    <source>
        <strain evidence="5">PS312</strain>
    </source>
</reference>
<sequence>NSSTADSEDSLLKRIAEEHDACTERRRNQERELVWRHDLPRISFTNEEVYLTNQEYVVEILRISVIESWKLLVAVFPSIGKWKTHDQCVFFRMCVPQFVLIDCLCRTRNIFCGSTKYAMCSVLACTDLESPKSLIGEDEGVPNREPLNESIRSYHQAQKALMTSFEKLDISQTQMYAFLALLLHHILVADSGNEEFTEHFQLFLGEIQCQIRGKLRRFYTKEMKMTDYSDRLENLLSLCHTLNESLALFPEYVRMHITIFDDFVTETLMNGLLF</sequence>
<name>A0A2A6CQA2_PRIPA</name>
<dbReference type="Gene3D" id="1.10.565.10">
    <property type="entry name" value="Retinoid X Receptor"/>
    <property type="match status" value="1"/>
</dbReference>
<gene>
    <name evidence="4" type="primary">WBGene00279204</name>
</gene>
<keyword evidence="5" id="KW-1185">Reference proteome</keyword>
<evidence type="ECO:0000256" key="3">
    <source>
        <dbReference type="ARBA" id="ARBA00023170"/>
    </source>
</evidence>
<dbReference type="PANTHER" id="PTHR46011:SF6">
    <property type="entry name" value="HIGH ZINC ACTIVATED NUCLEAR RECEPTOR PROTEIN"/>
    <property type="match status" value="1"/>
</dbReference>
<dbReference type="GO" id="GO:0005634">
    <property type="term" value="C:nucleus"/>
    <property type="evidence" value="ECO:0000318"/>
    <property type="project" value="GO_Central"/>
</dbReference>
<dbReference type="AlphaFoldDB" id="A0A2A6CQA2"/>
<evidence type="ECO:0000256" key="2">
    <source>
        <dbReference type="ARBA" id="ARBA00023163"/>
    </source>
</evidence>
<protein>
    <submittedName>
        <fullName evidence="4">Nuclear receptor</fullName>
    </submittedName>
</protein>
<keyword evidence="3" id="KW-0675">Receptor</keyword>
<dbReference type="InterPro" id="IPR000536">
    <property type="entry name" value="Nucl_hrmn_rcpt_lig-bd"/>
</dbReference>
<dbReference type="InterPro" id="IPR035500">
    <property type="entry name" value="NHR-like_dom_sf"/>
</dbReference>
<organism evidence="4 5">
    <name type="scientific">Pristionchus pacificus</name>
    <name type="common">Parasitic nematode worm</name>
    <dbReference type="NCBI Taxonomy" id="54126"/>
    <lineage>
        <taxon>Eukaryota</taxon>
        <taxon>Metazoa</taxon>
        <taxon>Ecdysozoa</taxon>
        <taxon>Nematoda</taxon>
        <taxon>Chromadorea</taxon>
        <taxon>Rhabditida</taxon>
        <taxon>Rhabditina</taxon>
        <taxon>Diplogasteromorpha</taxon>
        <taxon>Diplogasteroidea</taxon>
        <taxon>Neodiplogasteridae</taxon>
        <taxon>Pristionchus</taxon>
    </lineage>
</organism>
<reference evidence="4" key="2">
    <citation type="submission" date="2022-06" db="UniProtKB">
        <authorList>
            <consortium name="EnsemblMetazoa"/>
        </authorList>
    </citation>
    <scope>IDENTIFICATION</scope>
    <source>
        <strain evidence="4">PS312</strain>
    </source>
</reference>
<dbReference type="SUPFAM" id="SSF48508">
    <property type="entry name" value="Nuclear receptor ligand-binding domain"/>
    <property type="match status" value="1"/>
</dbReference>
<proteinExistence type="predicted"/>
<evidence type="ECO:0000313" key="5">
    <source>
        <dbReference type="Proteomes" id="UP000005239"/>
    </source>
</evidence>
<evidence type="ECO:0000256" key="1">
    <source>
        <dbReference type="ARBA" id="ARBA00023015"/>
    </source>
</evidence>
<accession>A0A2A6CQA2</accession>
<dbReference type="Proteomes" id="UP000005239">
    <property type="component" value="Unassembled WGS sequence"/>
</dbReference>
<accession>A0A8R1UU25</accession>
<evidence type="ECO:0000313" key="4">
    <source>
        <dbReference type="EnsemblMetazoa" id="PPA40835.1"/>
    </source>
</evidence>
<keyword evidence="2" id="KW-0804">Transcription</keyword>